<feature type="compositionally biased region" description="Gly residues" evidence="1">
    <location>
        <begin position="29"/>
        <end position="63"/>
    </location>
</feature>
<keyword evidence="4" id="KW-1185">Reference proteome</keyword>
<dbReference type="AlphaFoldDB" id="A0A9W8BIS7"/>
<feature type="compositionally biased region" description="Low complexity" evidence="1">
    <location>
        <begin position="64"/>
        <end position="80"/>
    </location>
</feature>
<accession>A0A9W8BIS7</accession>
<gene>
    <name evidence="3" type="ORF">H4R26_000395</name>
</gene>
<keyword evidence="2" id="KW-0732">Signal</keyword>
<protein>
    <submittedName>
        <fullName evidence="3">Uncharacterized protein</fullName>
    </submittedName>
</protein>
<evidence type="ECO:0000313" key="3">
    <source>
        <dbReference type="EMBL" id="KAJ2008120.1"/>
    </source>
</evidence>
<organism evidence="3 4">
    <name type="scientific">Coemansia thaxteri</name>
    <dbReference type="NCBI Taxonomy" id="2663907"/>
    <lineage>
        <taxon>Eukaryota</taxon>
        <taxon>Fungi</taxon>
        <taxon>Fungi incertae sedis</taxon>
        <taxon>Zoopagomycota</taxon>
        <taxon>Kickxellomycotina</taxon>
        <taxon>Kickxellomycetes</taxon>
        <taxon>Kickxellales</taxon>
        <taxon>Kickxellaceae</taxon>
        <taxon>Coemansia</taxon>
    </lineage>
</organism>
<dbReference type="OrthoDB" id="5582334at2759"/>
<evidence type="ECO:0000256" key="2">
    <source>
        <dbReference type="SAM" id="SignalP"/>
    </source>
</evidence>
<evidence type="ECO:0000313" key="4">
    <source>
        <dbReference type="Proteomes" id="UP001150907"/>
    </source>
</evidence>
<comment type="caution">
    <text evidence="3">The sequence shown here is derived from an EMBL/GenBank/DDBJ whole genome shotgun (WGS) entry which is preliminary data.</text>
</comment>
<sequence length="310" mass="31936">MRLARLALLLLCLALAVQATPSFALRKGVSGGGGGKPSGGGGSKPAGGSGGGSKPPAGGGSKPGGSSSTGSTSKPAGSSSYGDRPPSYASLYPDRSGVNAGGRGTGAGDSSRPYGPPPAYTANAQYSSVNYGQRVPTNTFASNAPIVYYASPSRTVYPGAWGYGYYPIFPYPWWAYGGGMWVGASYHSSSYNNGLTSYNTEFRNITVVNATNIPLIDNFNLFNTTSNITLTDFNNGTIQISPCGNSTSDKLQVPTTDCDFIVLNLRNGTVVAGNARSSVQSEITFFNLTLGNTTATLRTQTISNTATSSL</sequence>
<dbReference type="EMBL" id="JANBQF010000011">
    <property type="protein sequence ID" value="KAJ2008120.1"/>
    <property type="molecule type" value="Genomic_DNA"/>
</dbReference>
<feature type="chain" id="PRO_5040980650" evidence="2">
    <location>
        <begin position="20"/>
        <end position="310"/>
    </location>
</feature>
<reference evidence="3" key="1">
    <citation type="submission" date="2022-07" db="EMBL/GenBank/DDBJ databases">
        <title>Phylogenomic reconstructions and comparative analyses of Kickxellomycotina fungi.</title>
        <authorList>
            <person name="Reynolds N.K."/>
            <person name="Stajich J.E."/>
            <person name="Barry K."/>
            <person name="Grigoriev I.V."/>
            <person name="Crous P."/>
            <person name="Smith M.E."/>
        </authorList>
    </citation>
    <scope>NUCLEOTIDE SEQUENCE</scope>
    <source>
        <strain evidence="3">IMI 214461</strain>
    </source>
</reference>
<name>A0A9W8BIS7_9FUNG</name>
<proteinExistence type="predicted"/>
<feature type="signal peptide" evidence="2">
    <location>
        <begin position="1"/>
        <end position="19"/>
    </location>
</feature>
<feature type="region of interest" description="Disordered" evidence="1">
    <location>
        <begin position="28"/>
        <end position="119"/>
    </location>
</feature>
<evidence type="ECO:0000256" key="1">
    <source>
        <dbReference type="SAM" id="MobiDB-lite"/>
    </source>
</evidence>
<dbReference type="Proteomes" id="UP001150907">
    <property type="component" value="Unassembled WGS sequence"/>
</dbReference>